<keyword evidence="2" id="KW-1185">Reference proteome</keyword>
<dbReference type="HOGENOM" id="CLU_213946_0_0_6"/>
<dbReference type="KEGG" id="seo:STM14_3312"/>
<name>A0A0F6B5E0_SALT1</name>
<organism evidence="1 2">
    <name type="scientific">Salmonella typhimurium (strain 14028s / SGSC 2262)</name>
    <dbReference type="NCBI Taxonomy" id="588858"/>
    <lineage>
        <taxon>Bacteria</taxon>
        <taxon>Pseudomonadati</taxon>
        <taxon>Pseudomonadota</taxon>
        <taxon>Gammaproteobacteria</taxon>
        <taxon>Enterobacterales</taxon>
        <taxon>Enterobacteriaceae</taxon>
        <taxon>Salmonella</taxon>
    </lineage>
</organism>
<accession>A0A0F6B5E0</accession>
<gene>
    <name evidence="1" type="ordered locus">STM14_3312</name>
</gene>
<dbReference type="Proteomes" id="UP000002695">
    <property type="component" value="Chromosome"/>
</dbReference>
<evidence type="ECO:0000313" key="1">
    <source>
        <dbReference type="EMBL" id="ACY89734.1"/>
    </source>
</evidence>
<protein>
    <submittedName>
        <fullName evidence="1">Uncharacterized protein</fullName>
    </submittedName>
</protein>
<evidence type="ECO:0000313" key="2">
    <source>
        <dbReference type="Proteomes" id="UP000002695"/>
    </source>
</evidence>
<reference evidence="1 2" key="1">
    <citation type="journal article" date="2010" name="J. Bacteriol.">
        <title>Short-term signatures of evolutionary change in the Salmonella enterica serovar typhimurium 14028 genome.</title>
        <authorList>
            <person name="Jarvik T."/>
            <person name="Smillie C."/>
            <person name="Groisman E.A."/>
            <person name="Ochman H."/>
        </authorList>
    </citation>
    <scope>NUCLEOTIDE SEQUENCE [LARGE SCALE GENOMIC DNA]</scope>
    <source>
        <strain evidence="2">14028s / SGSC 2262</strain>
    </source>
</reference>
<proteinExistence type="predicted"/>
<sequence length="53" mass="6431">MFIHSCFYLIKQWVIFNFNEGGFFSEKYTISVLKRCISLFFFECNLLNIMAIY</sequence>
<dbReference type="PATRIC" id="fig|588858.6.peg.3062"/>
<dbReference type="EMBL" id="CP001363">
    <property type="protein sequence ID" value="ACY89734.1"/>
    <property type="molecule type" value="Genomic_DNA"/>
</dbReference>
<dbReference type="AlphaFoldDB" id="A0A0F6B5E0"/>